<dbReference type="EMBL" id="JAQQWL010000002">
    <property type="protein sequence ID" value="KAK8086511.1"/>
    <property type="molecule type" value="Genomic_DNA"/>
</dbReference>
<dbReference type="InterPro" id="IPR002347">
    <property type="entry name" value="SDR_fam"/>
</dbReference>
<dbReference type="PANTHER" id="PTHR24320:SF252">
    <property type="entry name" value="DEHYDROGENASE_REDUCTASE FAMILY PROTEIN, PUTATIVE (AFU_ORTHOLOGUE AFUA_3G08550)-RELATED"/>
    <property type="match status" value="1"/>
</dbReference>
<keyword evidence="5" id="KW-1185">Reference proteome</keyword>
<sequence>MNQKLAPLKFGKMAAGMLGHYVRSQFFTNLPVPKKDFSGHTIIVTGSNQGIGLEAARHLVRLKAAKVILAVRTVSKGEEAKRSIEASTGRQNVIEVWPLDLCSYASVQAFAERAKTSLERLDALVSNAGINISAFEPAEDNESITTANLVSTFLLVLLLLPKLRETSLDHNKDAVLTFAGSFLHLVARFDERKAPDILEACADPKTTDMSDRYNTSKLMELLATRELSEQLNRSTKPGNIIASIVNPGSVRTNINHSQHLLVRAVMFVLLLIVGRHGRNGRPNHGPSVRGRQGVARTVSRKLRSWGVSRHRAAPTLAFWIEKVKADLLIPSDFVRSAEGLETQKKLWEQLLDKLEHIDPGISANI</sequence>
<gene>
    <name evidence="4" type="ORF">PG994_001485</name>
</gene>
<keyword evidence="2" id="KW-0521">NADP</keyword>
<comment type="caution">
    <text evidence="4">The sequence shown here is derived from an EMBL/GenBank/DDBJ whole genome shotgun (WGS) entry which is preliminary data.</text>
</comment>
<dbReference type="Gene3D" id="3.40.50.720">
    <property type="entry name" value="NAD(P)-binding Rossmann-like Domain"/>
    <property type="match status" value="1"/>
</dbReference>
<proteinExistence type="inferred from homology"/>
<keyword evidence="3" id="KW-0560">Oxidoreductase</keyword>
<protein>
    <submittedName>
        <fullName evidence="4">Uncharacterized protein</fullName>
    </submittedName>
</protein>
<dbReference type="Pfam" id="PF00106">
    <property type="entry name" value="adh_short"/>
    <property type="match status" value="1"/>
</dbReference>
<evidence type="ECO:0000313" key="5">
    <source>
        <dbReference type="Proteomes" id="UP001480595"/>
    </source>
</evidence>
<dbReference type="PANTHER" id="PTHR24320">
    <property type="entry name" value="RETINOL DEHYDROGENASE"/>
    <property type="match status" value="1"/>
</dbReference>
<comment type="similarity">
    <text evidence="1">Belongs to the short-chain dehydrogenases/reductases (SDR) family.</text>
</comment>
<dbReference type="PRINTS" id="PR00081">
    <property type="entry name" value="GDHRDH"/>
</dbReference>
<evidence type="ECO:0000313" key="4">
    <source>
        <dbReference type="EMBL" id="KAK8086511.1"/>
    </source>
</evidence>
<reference evidence="4 5" key="1">
    <citation type="submission" date="2023-01" db="EMBL/GenBank/DDBJ databases">
        <title>Analysis of 21 Apiospora genomes using comparative genomics revels a genus with tremendous synthesis potential of carbohydrate active enzymes and secondary metabolites.</title>
        <authorList>
            <person name="Sorensen T."/>
        </authorList>
    </citation>
    <scope>NUCLEOTIDE SEQUENCE [LARGE SCALE GENOMIC DNA]</scope>
    <source>
        <strain evidence="4 5">CBS 135458</strain>
    </source>
</reference>
<dbReference type="GeneID" id="92085957"/>
<dbReference type="Proteomes" id="UP001480595">
    <property type="component" value="Unassembled WGS sequence"/>
</dbReference>
<dbReference type="InterPro" id="IPR036291">
    <property type="entry name" value="NAD(P)-bd_dom_sf"/>
</dbReference>
<dbReference type="RefSeq" id="XP_066721035.1">
    <property type="nucleotide sequence ID" value="XM_066852894.1"/>
</dbReference>
<dbReference type="SUPFAM" id="SSF51735">
    <property type="entry name" value="NAD(P)-binding Rossmann-fold domains"/>
    <property type="match status" value="1"/>
</dbReference>
<accession>A0ABR1WTL6</accession>
<evidence type="ECO:0000256" key="1">
    <source>
        <dbReference type="ARBA" id="ARBA00006484"/>
    </source>
</evidence>
<evidence type="ECO:0000256" key="3">
    <source>
        <dbReference type="ARBA" id="ARBA00023002"/>
    </source>
</evidence>
<evidence type="ECO:0000256" key="2">
    <source>
        <dbReference type="ARBA" id="ARBA00022857"/>
    </source>
</evidence>
<name>A0ABR1WTL6_9PEZI</name>
<organism evidence="4 5">
    <name type="scientific">Apiospora phragmitis</name>
    <dbReference type="NCBI Taxonomy" id="2905665"/>
    <lineage>
        <taxon>Eukaryota</taxon>
        <taxon>Fungi</taxon>
        <taxon>Dikarya</taxon>
        <taxon>Ascomycota</taxon>
        <taxon>Pezizomycotina</taxon>
        <taxon>Sordariomycetes</taxon>
        <taxon>Xylariomycetidae</taxon>
        <taxon>Amphisphaeriales</taxon>
        <taxon>Apiosporaceae</taxon>
        <taxon>Apiospora</taxon>
    </lineage>
</organism>